<keyword evidence="5" id="KW-0472">Membrane</keyword>
<dbReference type="PANTHER" id="PTHR43166">
    <property type="entry name" value="AMINO ACID IMPORT ATP-BINDING PROTEIN"/>
    <property type="match status" value="1"/>
</dbReference>
<sequence>MFREVLVVMEELAKYRSSTMLVVTHELSFALHVADRIVLMNKGKVVEEGIPSQVFVDPQSSIGQQYKELIEYQMNTSALTLAGKRIA</sequence>
<evidence type="ECO:0000313" key="6">
    <source>
        <dbReference type="EMBL" id="MPN58390.1"/>
    </source>
</evidence>
<keyword evidence="6" id="KW-0547">Nucleotide-binding</keyword>
<protein>
    <submittedName>
        <fullName evidence="6">Arginine transport ATP-binding protein ArtM</fullName>
    </submittedName>
</protein>
<proteinExistence type="inferred from homology"/>
<gene>
    <name evidence="6" type="primary">artM_29</name>
    <name evidence="6" type="ORF">SDC9_206095</name>
</gene>
<dbReference type="GO" id="GO:0005886">
    <property type="term" value="C:plasma membrane"/>
    <property type="evidence" value="ECO:0007669"/>
    <property type="project" value="UniProtKB-SubCell"/>
</dbReference>
<dbReference type="SUPFAM" id="SSF52540">
    <property type="entry name" value="P-loop containing nucleoside triphosphate hydrolases"/>
    <property type="match status" value="1"/>
</dbReference>
<evidence type="ECO:0000256" key="1">
    <source>
        <dbReference type="ARBA" id="ARBA00004202"/>
    </source>
</evidence>
<comment type="subcellular location">
    <subcellularLocation>
        <location evidence="1">Cell membrane</location>
        <topology evidence="1">Peripheral membrane protein</topology>
    </subcellularLocation>
</comment>
<dbReference type="InterPro" id="IPR027417">
    <property type="entry name" value="P-loop_NTPase"/>
</dbReference>
<evidence type="ECO:0000256" key="5">
    <source>
        <dbReference type="ARBA" id="ARBA00023136"/>
    </source>
</evidence>
<comment type="similarity">
    <text evidence="2">Belongs to the ABC transporter superfamily.</text>
</comment>
<dbReference type="Gene3D" id="3.40.50.300">
    <property type="entry name" value="P-loop containing nucleotide triphosphate hydrolases"/>
    <property type="match status" value="1"/>
</dbReference>
<dbReference type="EMBL" id="VSSQ01131031">
    <property type="protein sequence ID" value="MPN58390.1"/>
    <property type="molecule type" value="Genomic_DNA"/>
</dbReference>
<accession>A0A645J5H4</accession>
<evidence type="ECO:0000256" key="3">
    <source>
        <dbReference type="ARBA" id="ARBA00022448"/>
    </source>
</evidence>
<name>A0A645J5H4_9ZZZZ</name>
<keyword evidence="4" id="KW-1003">Cell membrane</keyword>
<dbReference type="PANTHER" id="PTHR43166:SF9">
    <property type="entry name" value="GLUTAMATE_ASPARTATE IMPORT ATP-BINDING PROTEIN GLTL"/>
    <property type="match status" value="1"/>
</dbReference>
<reference evidence="6" key="1">
    <citation type="submission" date="2019-08" db="EMBL/GenBank/DDBJ databases">
        <authorList>
            <person name="Kucharzyk K."/>
            <person name="Murdoch R.W."/>
            <person name="Higgins S."/>
            <person name="Loffler F."/>
        </authorList>
    </citation>
    <scope>NUCLEOTIDE SEQUENCE</scope>
</reference>
<keyword evidence="3" id="KW-0813">Transport</keyword>
<keyword evidence="6" id="KW-0067">ATP-binding</keyword>
<evidence type="ECO:0000256" key="2">
    <source>
        <dbReference type="ARBA" id="ARBA00005417"/>
    </source>
</evidence>
<organism evidence="6">
    <name type="scientific">bioreactor metagenome</name>
    <dbReference type="NCBI Taxonomy" id="1076179"/>
    <lineage>
        <taxon>unclassified sequences</taxon>
        <taxon>metagenomes</taxon>
        <taxon>ecological metagenomes</taxon>
    </lineage>
</organism>
<comment type="caution">
    <text evidence="6">The sequence shown here is derived from an EMBL/GenBank/DDBJ whole genome shotgun (WGS) entry which is preliminary data.</text>
</comment>
<evidence type="ECO:0000256" key="4">
    <source>
        <dbReference type="ARBA" id="ARBA00022475"/>
    </source>
</evidence>
<dbReference type="GO" id="GO:0005524">
    <property type="term" value="F:ATP binding"/>
    <property type="evidence" value="ECO:0007669"/>
    <property type="project" value="UniProtKB-KW"/>
</dbReference>
<dbReference type="InterPro" id="IPR050086">
    <property type="entry name" value="MetN_ABC_transporter-like"/>
</dbReference>
<dbReference type="AlphaFoldDB" id="A0A645J5H4"/>